<keyword evidence="1" id="KW-0472">Membrane</keyword>
<dbReference type="NCBIfam" id="TIGR02532">
    <property type="entry name" value="IV_pilin_GFxxxE"/>
    <property type="match status" value="1"/>
</dbReference>
<proteinExistence type="predicted"/>
<dbReference type="PROSITE" id="PS00409">
    <property type="entry name" value="PROKAR_NTER_METHYL"/>
    <property type="match status" value="1"/>
</dbReference>
<protein>
    <submittedName>
        <fullName evidence="2">General secretion pathway protein I</fullName>
    </submittedName>
</protein>
<keyword evidence="3" id="KW-1185">Reference proteome</keyword>
<dbReference type="Proteomes" id="UP000549052">
    <property type="component" value="Unassembled WGS sequence"/>
</dbReference>
<dbReference type="AlphaFoldDB" id="A0A839EV47"/>
<dbReference type="Pfam" id="PF07963">
    <property type="entry name" value="N_methyl"/>
    <property type="match status" value="1"/>
</dbReference>
<dbReference type="InterPro" id="IPR012902">
    <property type="entry name" value="N_methyl_site"/>
</dbReference>
<comment type="caution">
    <text evidence="2">The sequence shown here is derived from an EMBL/GenBank/DDBJ whole genome shotgun (WGS) entry which is preliminary data.</text>
</comment>
<evidence type="ECO:0000256" key="1">
    <source>
        <dbReference type="SAM" id="Phobius"/>
    </source>
</evidence>
<feature type="transmembrane region" description="Helical" evidence="1">
    <location>
        <begin position="20"/>
        <end position="41"/>
    </location>
</feature>
<gene>
    <name evidence="2" type="ORF">FHW16_005776</name>
</gene>
<sequence length="133" mass="14201">MGMNNPVYENSDAGFTLLEMIIAFLVLSISMGVAVQTVSIASRSIALATERNAAARLVDALQAETLPKVLAAGKVSGAGDAEGMRWELSFTPTTSANSPELLQGIAVIKIYPVRENPRHHDFAVFTSVKKRGL</sequence>
<name>A0A839EV47_9HYPH</name>
<organism evidence="2 3">
    <name type="scientific">Phyllobacterium myrsinacearum</name>
    <dbReference type="NCBI Taxonomy" id="28101"/>
    <lineage>
        <taxon>Bacteria</taxon>
        <taxon>Pseudomonadati</taxon>
        <taxon>Pseudomonadota</taxon>
        <taxon>Alphaproteobacteria</taxon>
        <taxon>Hyphomicrobiales</taxon>
        <taxon>Phyllobacteriaceae</taxon>
        <taxon>Phyllobacterium</taxon>
    </lineage>
</organism>
<accession>A0A839EV47</accession>
<keyword evidence="1" id="KW-0812">Transmembrane</keyword>
<keyword evidence="1" id="KW-1133">Transmembrane helix</keyword>
<evidence type="ECO:0000313" key="2">
    <source>
        <dbReference type="EMBL" id="MBA8882028.1"/>
    </source>
</evidence>
<reference evidence="2 3" key="1">
    <citation type="submission" date="2020-07" db="EMBL/GenBank/DDBJ databases">
        <title>Genomic Encyclopedia of Type Strains, Phase IV (KMG-V): Genome sequencing to study the core and pangenomes of soil and plant-associated prokaryotes.</title>
        <authorList>
            <person name="Whitman W."/>
        </authorList>
    </citation>
    <scope>NUCLEOTIDE SEQUENCE [LARGE SCALE GENOMIC DNA]</scope>
    <source>
        <strain evidence="2 3">AN3</strain>
    </source>
</reference>
<evidence type="ECO:0000313" key="3">
    <source>
        <dbReference type="Proteomes" id="UP000549052"/>
    </source>
</evidence>
<dbReference type="EMBL" id="JACGXN010000021">
    <property type="protein sequence ID" value="MBA8882028.1"/>
    <property type="molecule type" value="Genomic_DNA"/>
</dbReference>